<evidence type="ECO:0000256" key="1">
    <source>
        <dbReference type="SAM" id="MobiDB-lite"/>
    </source>
</evidence>
<dbReference type="STRING" id="1198029.A0A1U7LU72"/>
<dbReference type="AlphaFoldDB" id="A0A1U7LU72"/>
<protein>
    <recommendedName>
        <fullName evidence="2">SEC7 domain-containing protein</fullName>
    </recommendedName>
</protein>
<keyword evidence="4" id="KW-1185">Reference proteome</keyword>
<dbReference type="GO" id="GO:0043001">
    <property type="term" value="P:Golgi to plasma membrane protein transport"/>
    <property type="evidence" value="ECO:0007669"/>
    <property type="project" value="EnsemblFungi"/>
</dbReference>
<dbReference type="Proteomes" id="UP000186594">
    <property type="component" value="Unassembled WGS sequence"/>
</dbReference>
<evidence type="ECO:0000259" key="2">
    <source>
        <dbReference type="PROSITE" id="PS50190"/>
    </source>
</evidence>
<dbReference type="PANTHER" id="PTHR10663">
    <property type="entry name" value="GUANYL-NUCLEOTIDE EXCHANGE FACTOR"/>
    <property type="match status" value="1"/>
</dbReference>
<dbReference type="InterPro" id="IPR000904">
    <property type="entry name" value="Sec7_dom"/>
</dbReference>
<dbReference type="SMART" id="SM00222">
    <property type="entry name" value="Sec7"/>
    <property type="match status" value="1"/>
</dbReference>
<dbReference type="PROSITE" id="PS50190">
    <property type="entry name" value="SEC7"/>
    <property type="match status" value="1"/>
</dbReference>
<accession>A0A1U7LU72</accession>
<dbReference type="InterPro" id="IPR035999">
    <property type="entry name" value="Sec7_dom_sf"/>
</dbReference>
<feature type="domain" description="SEC7" evidence="2">
    <location>
        <begin position="551"/>
        <end position="740"/>
    </location>
</feature>
<dbReference type="EMBL" id="LXFE01000215">
    <property type="protein sequence ID" value="OLL26225.1"/>
    <property type="molecule type" value="Genomic_DNA"/>
</dbReference>
<dbReference type="InterPro" id="IPR032691">
    <property type="entry name" value="Mon2/Sec7/BIG1-like_HUS"/>
</dbReference>
<dbReference type="GO" id="GO:0005794">
    <property type="term" value="C:Golgi apparatus"/>
    <property type="evidence" value="ECO:0007669"/>
    <property type="project" value="EnsemblFungi"/>
</dbReference>
<proteinExistence type="predicted"/>
<comment type="caution">
    <text evidence="3">The sequence shown here is derived from an EMBL/GenBank/DDBJ whole genome shotgun (WGS) entry which is preliminary data.</text>
</comment>
<organism evidence="3 4">
    <name type="scientific">Neolecta irregularis (strain DAH-3)</name>
    <dbReference type="NCBI Taxonomy" id="1198029"/>
    <lineage>
        <taxon>Eukaryota</taxon>
        <taxon>Fungi</taxon>
        <taxon>Dikarya</taxon>
        <taxon>Ascomycota</taxon>
        <taxon>Taphrinomycotina</taxon>
        <taxon>Neolectales</taxon>
        <taxon>Neolectaceae</taxon>
        <taxon>Neolecta</taxon>
    </lineage>
</organism>
<dbReference type="Gene3D" id="1.10.1000.11">
    <property type="entry name" value="Arf Nucleotide-binding Site Opener,domain 2"/>
    <property type="match status" value="1"/>
</dbReference>
<dbReference type="FunFam" id="1.10.1000.11:FF:000002">
    <property type="entry name" value="Cytohesin 1"/>
    <property type="match status" value="1"/>
</dbReference>
<dbReference type="Gene3D" id="1.10.220.20">
    <property type="match status" value="1"/>
</dbReference>
<gene>
    <name evidence="3" type="ORF">NEOLI_002582</name>
</gene>
<sequence length="1249" mass="139805">MPPNCSIPPVSLVTNEIITITSAMRKNARWAGSGVAAILGGVGNGDVAGRWGLRGQRGENNANDNSLLNGFSRLRSEIADCKGTTHVLRKRKLKQLDITTFDTPTLLSPFLAVVQSSTTTGAITSLSLSALQKFFSYKIINSFSPRLPIAIHSLSTAITHCRFEASDSAQDEVVLLRILKLMEEVMTGCAGDVLSDGSVCEMMETGLSMCCQMRLSEMLRKSSEMAMVTMVQTCFEKLKTLPLNESVDESNTQKTLEVQFAKSARCDYKIYPSRSLVGVYFWCPELTAELFQNLDPYGLVSIRELLRVLISLLDPYAKQHTDSMRVMALRLIDVAFEIAGSTIAAHPSLSFLATDDLCRYLFQLIRTDTPHVLSHSLRLISTLLFTLRHKLLLQQELFLGYVVNCLHPKSDLPKEIDPILYDGIPLSPKVRLDNSGRSTPIPIKEQRRFGLEGGNRTSDARELMVECMGGLARIPSFMVDLFVNYDCVIDRSDLCEDIIGFLSRNAFPDAATWSTQNVPPLCLDALLAYIGFIADRLDSGGTPDKYPNLEALLSQRDRKQIIIKAALKFNENYKAAIPFLQEHGLVDDAASPPSMAKFLHENSRLNKSLVGEYLGKPANIEVLERFIKLFSFKGKRIDEALRRLLETFRLPGEAQQIDRIVDKFAAWYYESQEGETVIRSSSAAYVLTFATVMLNTDQHNPQVKKKMEFSDFAKNVRGVNDNEDFPDDFLLEIYAAIQTHEIIMPEEHDNQASFDHAWTELQYKSTGAGDLTICSETNIFDRPMFASTWKPVIATLSYVFTSATDDAVFHRVINGFNQCAEISSRFGLCDAMDHIVLCLSRITGLATKLTPSTRLNTTIDIEGNGVTVSELAVRLGRDFKAQLAMVVLFKICNGNEKFIRKGWKQIFRILLGLFINGLLPPSFSRINKHLQIDPIPLEPLELSGKKQTKNEGGFISAFTSYLSSYAVDEPPEPSSEEVECTLCTKDCVNSCRLDEVSGHLISLDLKSTKHLLNILLPYATTDPTRKFLSQKRTVDVNGPLPVTSSAETNYDASLVMIFEFATCLVLRDEQSLEELGNPVVEMLEGVIKNANRAHCVMIERCFRYLMAIFEKAGKDLEQVSILDIFDHISNWEVELQVQLCSTVLPLLQKALTINPRLAEHPSVFIILRNLLKHQSTVDVVFTLVKDIIANNHVFQTTYVPLVELLDEITTMGEIGAKREQQLDTSPRRRKSGKVNDKPQVHTFPHILIY</sequence>
<dbReference type="OMA" id="ILWTRSP"/>
<evidence type="ECO:0000313" key="4">
    <source>
        <dbReference type="Proteomes" id="UP000186594"/>
    </source>
</evidence>
<dbReference type="CDD" id="cd00171">
    <property type="entry name" value="Sec7"/>
    <property type="match status" value="1"/>
</dbReference>
<evidence type="ECO:0000313" key="3">
    <source>
        <dbReference type="EMBL" id="OLL26225.1"/>
    </source>
</evidence>
<dbReference type="GO" id="GO:0005085">
    <property type="term" value="F:guanyl-nucleotide exchange factor activity"/>
    <property type="evidence" value="ECO:0007669"/>
    <property type="project" value="InterPro"/>
</dbReference>
<reference evidence="3 4" key="1">
    <citation type="submission" date="2016-04" db="EMBL/GenBank/DDBJ databases">
        <title>Evolutionary innovation and constraint leading to complex multicellularity in the Ascomycota.</title>
        <authorList>
            <person name="Cisse O."/>
            <person name="Nguyen A."/>
            <person name="Hewitt D.A."/>
            <person name="Jedd G."/>
            <person name="Stajich J.E."/>
        </authorList>
    </citation>
    <scope>NUCLEOTIDE SEQUENCE [LARGE SCALE GENOMIC DNA]</scope>
    <source>
        <strain evidence="3 4">DAH-3</strain>
    </source>
</reference>
<name>A0A1U7LU72_NEOID</name>
<dbReference type="OrthoDB" id="10258608at2759"/>
<dbReference type="InterPro" id="IPR023394">
    <property type="entry name" value="Sec7_C_sf"/>
</dbReference>
<dbReference type="Pfam" id="PF12783">
    <property type="entry name" value="Sec7-like_HUS"/>
    <property type="match status" value="1"/>
</dbReference>
<dbReference type="PANTHER" id="PTHR10663:SF388">
    <property type="entry name" value="GOLGI-SPECIFIC BREFELDIN A-RESISTANCE GUANINE NUCLEOTIDE EXCHANGE FACTOR 1"/>
    <property type="match status" value="1"/>
</dbReference>
<dbReference type="SUPFAM" id="SSF48425">
    <property type="entry name" value="Sec7 domain"/>
    <property type="match status" value="1"/>
</dbReference>
<feature type="region of interest" description="Disordered" evidence="1">
    <location>
        <begin position="1216"/>
        <end position="1238"/>
    </location>
</feature>
<dbReference type="Pfam" id="PF01369">
    <property type="entry name" value="Sec7"/>
    <property type="match status" value="1"/>
</dbReference>
<dbReference type="GO" id="GO:0032012">
    <property type="term" value="P:regulation of ARF protein signal transduction"/>
    <property type="evidence" value="ECO:0007669"/>
    <property type="project" value="InterPro"/>
</dbReference>